<protein>
    <recommendedName>
        <fullName evidence="3">TonB C-terminal domain-containing protein</fullName>
    </recommendedName>
</protein>
<accession>I9UZD0</accession>
<gene>
    <name evidence="1" type="ORF">HMPREF1074_00512</name>
</gene>
<proteinExistence type="predicted"/>
<comment type="caution">
    <text evidence="1">The sequence shown here is derived from an EMBL/GenBank/DDBJ whole genome shotgun (WGS) entry which is preliminary data.</text>
</comment>
<sequence>MIMSTVRRTVLLLFIAWGGYFSLNAQSNLETSSKGKDAEVLFKRKDAEVSFPKWLENQLLHRDIPFSANLNEEDILFSNLVYANTTPLQIEIVTDFAVSPKGKISNITIEKPANVAFANEIQRLVSKSGPWKVSKENRARAHSKQQFIIPLNLKGKPVMLDKAPEWGEMNQRVYSKRYNLTRYLHQVAMHIYSRTANHVEKLEFPDAAIFSIMGVLQLNFNIDKTGKFSDLKYVHDLSGIQLGYFIEGQTFPGRFFSTEVKWQPAIMNGEAVGVSVEAKIDFNKKEISWDCYLNN</sequence>
<dbReference type="RefSeq" id="WP_008021052.1">
    <property type="nucleotide sequence ID" value="NZ_JAGHEF010000001.1"/>
</dbReference>
<dbReference type="PATRIC" id="fig|997892.3.peg.518"/>
<reference evidence="1 2" key="1">
    <citation type="submission" date="2012-02" db="EMBL/GenBank/DDBJ databases">
        <title>The Genome Sequence of Bacteroides xylanisolvens CL03T12C04.</title>
        <authorList>
            <consortium name="The Broad Institute Genome Sequencing Platform"/>
            <person name="Earl A."/>
            <person name="Ward D."/>
            <person name="Feldgarden M."/>
            <person name="Gevers D."/>
            <person name="Zitomersky N.L."/>
            <person name="Coyne M.J."/>
            <person name="Comstock L.E."/>
            <person name="Young S.K."/>
            <person name="Zeng Q."/>
            <person name="Gargeya S."/>
            <person name="Fitzgerald M."/>
            <person name="Haas B."/>
            <person name="Abouelleil A."/>
            <person name="Alvarado L."/>
            <person name="Arachchi H.M."/>
            <person name="Berlin A."/>
            <person name="Chapman S.B."/>
            <person name="Gearin G."/>
            <person name="Goldberg J."/>
            <person name="Griggs A."/>
            <person name="Gujja S."/>
            <person name="Hansen M."/>
            <person name="Heiman D."/>
            <person name="Howarth C."/>
            <person name="Larimer J."/>
            <person name="Lui A."/>
            <person name="MacDonald P.J.P."/>
            <person name="McCowen C."/>
            <person name="Montmayeur A."/>
            <person name="Murphy C."/>
            <person name="Neiman D."/>
            <person name="Pearson M."/>
            <person name="Priest M."/>
            <person name="Roberts A."/>
            <person name="Saif S."/>
            <person name="Shea T."/>
            <person name="Sisk P."/>
            <person name="Stolte C."/>
            <person name="Sykes S."/>
            <person name="Wortman J."/>
            <person name="Nusbaum C."/>
            <person name="Birren B."/>
        </authorList>
    </citation>
    <scope>NUCLEOTIDE SEQUENCE [LARGE SCALE GENOMIC DNA]</scope>
    <source>
        <strain evidence="1 2">CL03T12C04</strain>
    </source>
</reference>
<evidence type="ECO:0008006" key="3">
    <source>
        <dbReference type="Google" id="ProtNLM"/>
    </source>
</evidence>
<evidence type="ECO:0000313" key="1">
    <source>
        <dbReference type="EMBL" id="EIY88123.1"/>
    </source>
</evidence>
<dbReference type="EMBL" id="AGXE01000004">
    <property type="protein sequence ID" value="EIY88123.1"/>
    <property type="molecule type" value="Genomic_DNA"/>
</dbReference>
<dbReference type="Proteomes" id="UP000003566">
    <property type="component" value="Unassembled WGS sequence"/>
</dbReference>
<organism evidence="1 2">
    <name type="scientific">Bacteroides xylanisolvens CL03T12C04</name>
    <dbReference type="NCBI Taxonomy" id="997892"/>
    <lineage>
        <taxon>Bacteria</taxon>
        <taxon>Pseudomonadati</taxon>
        <taxon>Bacteroidota</taxon>
        <taxon>Bacteroidia</taxon>
        <taxon>Bacteroidales</taxon>
        <taxon>Bacteroidaceae</taxon>
        <taxon>Bacteroides</taxon>
    </lineage>
</organism>
<dbReference type="HOGENOM" id="CLU_942208_0_0_10"/>
<name>I9UZD0_9BACE</name>
<evidence type="ECO:0000313" key="2">
    <source>
        <dbReference type="Proteomes" id="UP000003566"/>
    </source>
</evidence>
<dbReference type="AlphaFoldDB" id="I9UZD0"/>